<feature type="region of interest" description="Disordered" evidence="1">
    <location>
        <begin position="409"/>
        <end position="474"/>
    </location>
</feature>
<feature type="compositionally biased region" description="Acidic residues" evidence="1">
    <location>
        <begin position="522"/>
        <end position="538"/>
    </location>
</feature>
<evidence type="ECO:0000256" key="1">
    <source>
        <dbReference type="SAM" id="MobiDB-lite"/>
    </source>
</evidence>
<reference evidence="2 3" key="1">
    <citation type="submission" date="2018-12" db="EMBL/GenBank/DDBJ databases">
        <title>Genome sequence and assembly of Colletotrichum trifolii.</title>
        <authorList>
            <person name="Gan P."/>
            <person name="Shirasu K."/>
        </authorList>
    </citation>
    <scope>NUCLEOTIDE SEQUENCE [LARGE SCALE GENOMIC DNA]</scope>
    <source>
        <strain evidence="2 3">543-2</strain>
    </source>
</reference>
<comment type="caution">
    <text evidence="2">The sequence shown here is derived from an EMBL/GenBank/DDBJ whole genome shotgun (WGS) entry which is preliminary data.</text>
</comment>
<protein>
    <submittedName>
        <fullName evidence="2">Uncharacterized protein</fullName>
    </submittedName>
</protein>
<dbReference type="EMBL" id="RYZW01000227">
    <property type="protein sequence ID" value="TDZ37425.1"/>
    <property type="molecule type" value="Genomic_DNA"/>
</dbReference>
<sequence>MEQQQPNNSRGFREAVIGRCFVQTCTERFGDGAVEVIRQRERDHLDYDDSETLVHGVPVGQIVTDTEQNGTGTMQPSLEKRIPKMAYYRNNLTALSQTYNLYFAAYENRIFVYRPRSVPKQTLPREPNLIFATKPDLIARRVGGSLDETFHHQINHIATGFLGREEVLVSVYDDGSVFVYYTRPIAEYVDKKLLGCKGSNPVPTYFFADNVGRSAWGIAVHQKSRLIAVSSNRHEVTVFAFGLYRLPEAMSRRRERSDDSHEQAVLRRKRNWRIVIPLGISGNNIPNIAFWDDDAGLAEKIAAIDVKGVVWILDIWRPRTKAIGIPPRPMNNNTGWGIALLPNDSFLPAQSTTDMLGLDRNDILAGPRTFGGRWIDVELGLANVRGHPAPPTRQQLQRDRPFLFAFGNVQWGQTTPPPPPPGNPAPHLAAQINGPSAVSAPQTPPLPPPPEDDNSSSDDGGGQENDENAGAAPLLTVTNQVVVPMMSGIWADDEDDPWGEDEDPAGEGGNGMEVALVTPDSLSEDDEDDQEPEDDEDGLTPMDLAKLYPFEPGIENEGDADSALIDEYPPQPPRFETVYYPHRGKTYISPRTMAGCLHFVQRARSPNINREQQDAGVLEDFTSRCCILRTYDADIELFTVPSKVNHREEGIVSCRNAIGWREPRVGLMTHCQRLSMVAHVPELSLVVVGSALGRVVLLTPTRSEDGVLCLETPVRRGYRIDWVLPTREDEKARRRPDCGLHGIAVGPVPEGGATGGLLRSDDAPAPSPATRRYRLMMHYRDHRILSYDIGRDERGEELLIF</sequence>
<dbReference type="STRING" id="5466.A0A4R8QNZ5"/>
<dbReference type="InterPro" id="IPR014839">
    <property type="entry name" value="Crt10"/>
</dbReference>
<proteinExistence type="predicted"/>
<name>A0A4R8QNZ5_COLTR</name>
<feature type="compositionally biased region" description="Acidic residues" evidence="1">
    <location>
        <begin position="491"/>
        <end position="505"/>
    </location>
</feature>
<dbReference type="Pfam" id="PF08728">
    <property type="entry name" value="CRT10"/>
    <property type="match status" value="1"/>
</dbReference>
<keyword evidence="3" id="KW-1185">Reference proteome</keyword>
<evidence type="ECO:0000313" key="2">
    <source>
        <dbReference type="EMBL" id="TDZ37425.1"/>
    </source>
</evidence>
<dbReference type="Proteomes" id="UP000295703">
    <property type="component" value="Unassembled WGS sequence"/>
</dbReference>
<feature type="compositionally biased region" description="Pro residues" evidence="1">
    <location>
        <begin position="415"/>
        <end position="424"/>
    </location>
</feature>
<accession>A0A4R8QNZ5</accession>
<dbReference type="SUPFAM" id="SSF101898">
    <property type="entry name" value="NHL repeat"/>
    <property type="match status" value="1"/>
</dbReference>
<feature type="region of interest" description="Disordered" evidence="1">
    <location>
        <begin position="490"/>
        <end position="541"/>
    </location>
</feature>
<organism evidence="2 3">
    <name type="scientific">Colletotrichum trifolii</name>
    <dbReference type="NCBI Taxonomy" id="5466"/>
    <lineage>
        <taxon>Eukaryota</taxon>
        <taxon>Fungi</taxon>
        <taxon>Dikarya</taxon>
        <taxon>Ascomycota</taxon>
        <taxon>Pezizomycotina</taxon>
        <taxon>Sordariomycetes</taxon>
        <taxon>Hypocreomycetidae</taxon>
        <taxon>Glomerellales</taxon>
        <taxon>Glomerellaceae</taxon>
        <taxon>Colletotrichum</taxon>
        <taxon>Colletotrichum orbiculare species complex</taxon>
    </lineage>
</organism>
<gene>
    <name evidence="2" type="ORF">CTRI78_v011122</name>
</gene>
<evidence type="ECO:0000313" key="3">
    <source>
        <dbReference type="Proteomes" id="UP000295703"/>
    </source>
</evidence>
<dbReference type="AlphaFoldDB" id="A0A4R8QNZ5"/>